<dbReference type="EMBL" id="HAED01017717">
    <property type="protein sequence ID" value="SBR04162.1"/>
    <property type="molecule type" value="Transcribed_RNA"/>
</dbReference>
<evidence type="ECO:0000313" key="1">
    <source>
        <dbReference type="EMBL" id="SBR04162.1"/>
    </source>
</evidence>
<name>A0A1A8J3H6_NOTKU</name>
<reference evidence="1" key="2">
    <citation type="submission" date="2016-06" db="EMBL/GenBank/DDBJ databases">
        <title>The genome of a short-lived fish provides insights into sex chromosome evolution and the genetic control of aging.</title>
        <authorList>
            <person name="Reichwald K."/>
            <person name="Felder M."/>
            <person name="Petzold A."/>
            <person name="Koch P."/>
            <person name="Groth M."/>
            <person name="Platzer M."/>
        </authorList>
    </citation>
    <scope>NUCLEOTIDE SEQUENCE</scope>
    <source>
        <tissue evidence="1">Brain</tissue>
    </source>
</reference>
<organism evidence="1">
    <name type="scientific">Nothobranchius kuhntae</name>
    <name type="common">Beira killifish</name>
    <dbReference type="NCBI Taxonomy" id="321403"/>
    <lineage>
        <taxon>Eukaryota</taxon>
        <taxon>Metazoa</taxon>
        <taxon>Chordata</taxon>
        <taxon>Craniata</taxon>
        <taxon>Vertebrata</taxon>
        <taxon>Euteleostomi</taxon>
        <taxon>Actinopterygii</taxon>
        <taxon>Neopterygii</taxon>
        <taxon>Teleostei</taxon>
        <taxon>Neoteleostei</taxon>
        <taxon>Acanthomorphata</taxon>
        <taxon>Ovalentaria</taxon>
        <taxon>Atherinomorphae</taxon>
        <taxon>Cyprinodontiformes</taxon>
        <taxon>Nothobranchiidae</taxon>
        <taxon>Nothobranchius</taxon>
    </lineage>
</organism>
<reference evidence="1" key="1">
    <citation type="submission" date="2016-05" db="EMBL/GenBank/DDBJ databases">
        <authorList>
            <person name="Lavstsen T."/>
            <person name="Jespersen J.S."/>
        </authorList>
    </citation>
    <scope>NUCLEOTIDE SEQUENCE</scope>
    <source>
        <tissue evidence="1">Brain</tissue>
    </source>
</reference>
<sequence length="30" mass="3379">SYSGASLRTYKSQEGYKLNQAGLRTRITND</sequence>
<gene>
    <name evidence="1" type="primary">PARGL</name>
</gene>
<keyword evidence="1" id="KW-0378">Hydrolase</keyword>
<protein>
    <submittedName>
        <fullName evidence="1">Poly (ADP-ribose) glycohydrolase, like</fullName>
    </submittedName>
</protein>
<accession>A0A1A8J3H6</accession>
<proteinExistence type="predicted"/>
<dbReference type="AlphaFoldDB" id="A0A1A8J3H6"/>
<feature type="non-terminal residue" evidence="1">
    <location>
        <position position="1"/>
    </location>
</feature>
<dbReference type="GO" id="GO:0016787">
    <property type="term" value="F:hydrolase activity"/>
    <property type="evidence" value="ECO:0007669"/>
    <property type="project" value="UniProtKB-KW"/>
</dbReference>